<keyword evidence="10" id="KW-0732">Signal</keyword>
<dbReference type="Pfam" id="PF00112">
    <property type="entry name" value="Peptidase_C1"/>
    <property type="match status" value="1"/>
</dbReference>
<comment type="function">
    <text evidence="9">Thiol protease. Has dipeptidylpeptidase activity. Active against a broad range of dipeptide substrates composed of both polar and hydrophobic amino acids. Proline cannot occupy the P1 position and arginine cannot occupy the P2 position of the substrate. Can act as both an exopeptidase and endopeptidase. Activates serine proteases such as elastase, cathepsin G and granzymes A and B.</text>
</comment>
<evidence type="ECO:0000256" key="8">
    <source>
        <dbReference type="ARBA" id="ARBA00032961"/>
    </source>
</evidence>
<sequence>MKHLTGPLLSFLLLWTCFIIQSFIVHADIPVSCEFPEVYGEWTFQKTETLYNNKVIDSKCSIDQPSLPSHVKLETFIVDLRVPDVALLKSKNGKLKKKGRWTLIFNQGVEIRLDGYKYFAFFNYTQDEKGEVTSNCDRVFVGTYHDDSIGAQRWGCFTAERTRAPTRARQFMKQQKLRDAMKKSSTSSDSILEGQYVRTIPEQASSQYQDMKQYVQAINKLNKWQAAFSHRFQGKSWSDLQLLNGNRVRRSSQLSRSFIQQEMLTSKKRNSQPFEKIRIYNGKTDQYEMVNEEELRKTLPQEFSWDNFHGRSYLTPVRDQKRCGSCYAFGTSEHLGMRVRIQTNLTQQWIYSPQAIVDCSPYSQGCRGGCVYLASKYAQDYGLALEECSPYNITMRSAQTCNITQCPLSKQRRALRTWNYYNVGGYYGGSDELNMMVDIWRNGPLVAGFMVHEDFFYYKSGIYQHIPKEQIAAQWSNASKDLPKFYYINHTLILYGWGIDATTGQQYWLARNSWGDQWGENGNVRILKGVNECGIESDAEAAIPLIL</sequence>
<dbReference type="EMBL" id="PYSW02000032">
    <property type="protein sequence ID" value="KAG2378616.1"/>
    <property type="molecule type" value="Genomic_DNA"/>
</dbReference>
<feature type="domain" description="Peptidase C1A papain C-terminal" evidence="11">
    <location>
        <begin position="299"/>
        <end position="543"/>
    </location>
</feature>
<reference evidence="12 13" key="1">
    <citation type="journal article" date="2018" name="BMC Genomics">
        <title>The genome of Naegleria lovaniensis, the basis for a comparative approach to unravel pathogenicity factors of the human pathogenic amoeba N. fowleri.</title>
        <authorList>
            <person name="Liechti N."/>
            <person name="Schurch N."/>
            <person name="Bruggmann R."/>
            <person name="Wittwer M."/>
        </authorList>
    </citation>
    <scope>NUCLEOTIDE SEQUENCE [LARGE SCALE GENOMIC DNA]</scope>
    <source>
        <strain evidence="12 13">ATCC 30569</strain>
    </source>
</reference>
<dbReference type="Proteomes" id="UP000816034">
    <property type="component" value="Unassembled WGS sequence"/>
</dbReference>
<evidence type="ECO:0000313" key="13">
    <source>
        <dbReference type="Proteomes" id="UP000816034"/>
    </source>
</evidence>
<comment type="subunit">
    <text evidence="3">Tetramer of heterotrimers consisting of exclusion domain, heavy- and light chains.</text>
</comment>
<evidence type="ECO:0000256" key="7">
    <source>
        <dbReference type="ARBA" id="ARBA00030778"/>
    </source>
</evidence>
<evidence type="ECO:0000256" key="2">
    <source>
        <dbReference type="ARBA" id="ARBA00008455"/>
    </source>
</evidence>
<evidence type="ECO:0000313" key="12">
    <source>
        <dbReference type="EMBL" id="KAG2378616.1"/>
    </source>
</evidence>
<dbReference type="SMART" id="SM00645">
    <property type="entry name" value="Pept_C1"/>
    <property type="match status" value="1"/>
</dbReference>
<protein>
    <recommendedName>
        <fullName evidence="4">Dipeptidyl peptidase 1</fullName>
    </recommendedName>
    <alternativeName>
        <fullName evidence="6">Cathepsin C</fullName>
    </alternativeName>
    <alternativeName>
        <fullName evidence="5">Cathepsin J</fullName>
    </alternativeName>
    <alternativeName>
        <fullName evidence="8">Dipeptidyl peptidase I</fullName>
    </alternativeName>
    <alternativeName>
        <fullName evidence="7">Dipeptidyl transferase</fullName>
    </alternativeName>
</protein>
<evidence type="ECO:0000256" key="6">
    <source>
        <dbReference type="ARBA" id="ARBA00029779"/>
    </source>
</evidence>
<dbReference type="RefSeq" id="XP_044545878.1">
    <property type="nucleotide sequence ID" value="XM_044698311.1"/>
</dbReference>
<dbReference type="Pfam" id="PF08773">
    <property type="entry name" value="CathepsinC_exc"/>
    <property type="match status" value="1"/>
</dbReference>
<dbReference type="PROSITE" id="PS00139">
    <property type="entry name" value="THIOL_PROTEASE_CYS"/>
    <property type="match status" value="1"/>
</dbReference>
<dbReference type="SUPFAM" id="SSF75001">
    <property type="entry name" value="Dipeptidyl peptidase I (cathepsin C), exclusion domain"/>
    <property type="match status" value="1"/>
</dbReference>
<dbReference type="InterPro" id="IPR036496">
    <property type="entry name" value="CathepsinC_exc_dom_sf"/>
</dbReference>
<dbReference type="InterPro" id="IPR000668">
    <property type="entry name" value="Peptidase_C1A_C"/>
</dbReference>
<feature type="signal peptide" evidence="10">
    <location>
        <begin position="1"/>
        <end position="27"/>
    </location>
</feature>
<keyword evidence="13" id="KW-1185">Reference proteome</keyword>
<dbReference type="InterPro" id="IPR013128">
    <property type="entry name" value="Peptidase_C1A"/>
</dbReference>
<comment type="caution">
    <text evidence="12">The sequence shown here is derived from an EMBL/GenBank/DDBJ whole genome shotgun (WGS) entry which is preliminary data.</text>
</comment>
<dbReference type="Gene3D" id="2.40.128.80">
    <property type="entry name" value="Cathepsin C, exclusion domain"/>
    <property type="match status" value="1"/>
</dbReference>
<evidence type="ECO:0000256" key="1">
    <source>
        <dbReference type="ARBA" id="ARBA00001923"/>
    </source>
</evidence>
<dbReference type="PANTHER" id="PTHR12411">
    <property type="entry name" value="CYSTEINE PROTEASE FAMILY C1-RELATED"/>
    <property type="match status" value="1"/>
</dbReference>
<comment type="similarity">
    <text evidence="2">Belongs to the peptidase C1 family.</text>
</comment>
<dbReference type="AlphaFoldDB" id="A0AA88GK10"/>
<dbReference type="InterPro" id="IPR000169">
    <property type="entry name" value="Pept_cys_AS"/>
</dbReference>
<organism evidence="12 13">
    <name type="scientific">Naegleria lovaniensis</name>
    <name type="common">Amoeba</name>
    <dbReference type="NCBI Taxonomy" id="51637"/>
    <lineage>
        <taxon>Eukaryota</taxon>
        <taxon>Discoba</taxon>
        <taxon>Heterolobosea</taxon>
        <taxon>Tetramitia</taxon>
        <taxon>Eutetramitia</taxon>
        <taxon>Vahlkampfiidae</taxon>
        <taxon>Naegleria</taxon>
    </lineage>
</organism>
<dbReference type="GO" id="GO:0006508">
    <property type="term" value="P:proteolysis"/>
    <property type="evidence" value="ECO:0007669"/>
    <property type="project" value="InterPro"/>
</dbReference>
<dbReference type="GO" id="GO:0008234">
    <property type="term" value="F:cysteine-type peptidase activity"/>
    <property type="evidence" value="ECO:0007669"/>
    <property type="project" value="InterPro"/>
</dbReference>
<dbReference type="SUPFAM" id="SSF54001">
    <property type="entry name" value="Cysteine proteinases"/>
    <property type="match status" value="1"/>
</dbReference>
<evidence type="ECO:0000259" key="11">
    <source>
        <dbReference type="SMART" id="SM00645"/>
    </source>
</evidence>
<feature type="chain" id="PRO_5041686352" description="Dipeptidyl peptidase 1" evidence="10">
    <location>
        <begin position="28"/>
        <end position="547"/>
    </location>
</feature>
<evidence type="ECO:0000256" key="10">
    <source>
        <dbReference type="SAM" id="SignalP"/>
    </source>
</evidence>
<evidence type="ECO:0000256" key="5">
    <source>
        <dbReference type="ARBA" id="ARBA00029762"/>
    </source>
</evidence>
<evidence type="ECO:0000256" key="9">
    <source>
        <dbReference type="ARBA" id="ARBA00045556"/>
    </source>
</evidence>
<dbReference type="InterPro" id="IPR038765">
    <property type="entry name" value="Papain-like_cys_pep_sf"/>
</dbReference>
<dbReference type="Gene3D" id="3.90.70.10">
    <property type="entry name" value="Cysteine proteinases"/>
    <property type="match status" value="1"/>
</dbReference>
<accession>A0AA88GK10</accession>
<comment type="cofactor">
    <cofactor evidence="1">
        <name>chloride</name>
        <dbReference type="ChEBI" id="CHEBI:17996"/>
    </cofactor>
</comment>
<name>A0AA88GK10_NAELO</name>
<evidence type="ECO:0000256" key="3">
    <source>
        <dbReference type="ARBA" id="ARBA00011610"/>
    </source>
</evidence>
<gene>
    <name evidence="12" type="ORF">C9374_008255</name>
</gene>
<evidence type="ECO:0000256" key="4">
    <source>
        <dbReference type="ARBA" id="ARBA00014709"/>
    </source>
</evidence>
<dbReference type="GeneID" id="68100709"/>
<dbReference type="InterPro" id="IPR014882">
    <property type="entry name" value="CathepsinC_exc"/>
</dbReference>
<proteinExistence type="inferred from homology"/>